<feature type="region of interest" description="Disordered" evidence="2">
    <location>
        <begin position="32"/>
        <end position="55"/>
    </location>
</feature>
<feature type="region of interest" description="Disordered" evidence="2">
    <location>
        <begin position="100"/>
        <end position="136"/>
    </location>
</feature>
<evidence type="ECO:0000259" key="3">
    <source>
        <dbReference type="Pfam" id="PF15377"/>
    </source>
</evidence>
<feature type="compositionally biased region" description="Basic and acidic residues" evidence="2">
    <location>
        <begin position="32"/>
        <end position="45"/>
    </location>
</feature>
<evidence type="ECO:0000313" key="4">
    <source>
        <dbReference type="EnsemblMetazoa" id="XP_012545290.1"/>
    </source>
</evidence>
<evidence type="ECO:0000313" key="5">
    <source>
        <dbReference type="Proteomes" id="UP000005204"/>
    </source>
</evidence>
<feature type="domain" description="DUF4604" evidence="3">
    <location>
        <begin position="5"/>
        <end position="105"/>
    </location>
</feature>
<gene>
    <name evidence="4" type="primary">101739730</name>
</gene>
<name>A0A8R2G948_BOMMO</name>
<dbReference type="PANTHER" id="PTHR31195:SF2">
    <property type="entry name" value="GEO02494P1"/>
    <property type="match status" value="1"/>
</dbReference>
<feature type="compositionally biased region" description="Acidic residues" evidence="2">
    <location>
        <begin position="127"/>
        <end position="136"/>
    </location>
</feature>
<dbReference type="Proteomes" id="UP000005204">
    <property type="component" value="Unassembled WGS sequence"/>
</dbReference>
<dbReference type="InterPro" id="IPR027911">
    <property type="entry name" value="DUF4604"/>
</dbReference>
<sequence length="136" mass="15870">MNRKRNVAFSKPEDPDFLKRLKKQVGYDDRNHKFDELENSEKDFVSDEDDEQPQVVVIKKGDLTAEQAEEEKKKKEKLELETKADLNQRIIFKSKTITTKKDLKKSNKSASSLPKSHNLLSFNHNEDDNDECNTDE</sequence>
<dbReference type="InterPro" id="IPR040219">
    <property type="entry name" value="KIAA1143-like"/>
</dbReference>
<dbReference type="PANTHER" id="PTHR31195">
    <property type="entry name" value="GEO02494P1"/>
    <property type="match status" value="1"/>
</dbReference>
<protein>
    <recommendedName>
        <fullName evidence="3">DUF4604 domain-containing protein</fullName>
    </recommendedName>
</protein>
<reference evidence="5" key="1">
    <citation type="journal article" date="2008" name="Insect Biochem. Mol. Biol.">
        <title>The genome of a lepidopteran model insect, the silkworm Bombyx mori.</title>
        <authorList>
            <consortium name="International Silkworm Genome Consortium"/>
        </authorList>
    </citation>
    <scope>NUCLEOTIDE SEQUENCE [LARGE SCALE GENOMIC DNA]</scope>
    <source>
        <strain evidence="5">p50T</strain>
    </source>
</reference>
<accession>A0A8R2G948</accession>
<organism evidence="4 5">
    <name type="scientific">Bombyx mori</name>
    <name type="common">Silk moth</name>
    <dbReference type="NCBI Taxonomy" id="7091"/>
    <lineage>
        <taxon>Eukaryota</taxon>
        <taxon>Metazoa</taxon>
        <taxon>Ecdysozoa</taxon>
        <taxon>Arthropoda</taxon>
        <taxon>Hexapoda</taxon>
        <taxon>Insecta</taxon>
        <taxon>Pterygota</taxon>
        <taxon>Neoptera</taxon>
        <taxon>Endopterygota</taxon>
        <taxon>Lepidoptera</taxon>
        <taxon>Glossata</taxon>
        <taxon>Ditrysia</taxon>
        <taxon>Bombycoidea</taxon>
        <taxon>Bombycidae</taxon>
        <taxon>Bombycinae</taxon>
        <taxon>Bombyx</taxon>
    </lineage>
</organism>
<dbReference type="AlphaFoldDB" id="A0A8R2G948"/>
<reference evidence="4" key="2">
    <citation type="submission" date="2022-06" db="UniProtKB">
        <authorList>
            <consortium name="EnsemblMetazoa"/>
        </authorList>
    </citation>
    <scope>IDENTIFICATION</scope>
    <source>
        <strain evidence="4">p50T (Dazao)</strain>
    </source>
</reference>
<evidence type="ECO:0000256" key="1">
    <source>
        <dbReference type="SAM" id="Coils"/>
    </source>
</evidence>
<keyword evidence="5" id="KW-1185">Reference proteome</keyword>
<keyword evidence="1" id="KW-0175">Coiled coil</keyword>
<dbReference type="EnsemblMetazoa" id="XM_012689836.3">
    <property type="protein sequence ID" value="XP_012545290.1"/>
    <property type="gene ID" value="LOC101739730"/>
</dbReference>
<dbReference type="OrthoDB" id="10043580at2759"/>
<dbReference type="OMA" id="DPQDQED"/>
<proteinExistence type="predicted"/>
<feature type="coiled-coil region" evidence="1">
    <location>
        <begin position="58"/>
        <end position="88"/>
    </location>
</feature>
<feature type="compositionally biased region" description="Polar residues" evidence="2">
    <location>
        <begin position="108"/>
        <end position="122"/>
    </location>
</feature>
<evidence type="ECO:0000256" key="2">
    <source>
        <dbReference type="SAM" id="MobiDB-lite"/>
    </source>
</evidence>
<dbReference type="Pfam" id="PF15377">
    <property type="entry name" value="DUF4604"/>
    <property type="match status" value="1"/>
</dbReference>